<comment type="caution">
    <text evidence="7">The sequence shown here is derived from an EMBL/GenBank/DDBJ whole genome shotgun (WGS) entry which is preliminary data.</text>
</comment>
<evidence type="ECO:0000313" key="7">
    <source>
        <dbReference type="EMBL" id="GFZ03906.1"/>
    </source>
</evidence>
<evidence type="ECO:0000256" key="5">
    <source>
        <dbReference type="SAM" id="MobiDB-lite"/>
    </source>
</evidence>
<evidence type="ECO:0000256" key="4">
    <source>
        <dbReference type="ARBA" id="ARBA00022833"/>
    </source>
</evidence>
<dbReference type="AlphaFoldDB" id="A0A7J0FZ04"/>
<proteinExistence type="predicted"/>
<dbReference type="GO" id="GO:0031410">
    <property type="term" value="C:cytoplasmic vesicle"/>
    <property type="evidence" value="ECO:0007669"/>
    <property type="project" value="UniProtKB-ARBA"/>
</dbReference>
<organism evidence="7 8">
    <name type="scientific">Actinidia rufa</name>
    <dbReference type="NCBI Taxonomy" id="165716"/>
    <lineage>
        <taxon>Eukaryota</taxon>
        <taxon>Viridiplantae</taxon>
        <taxon>Streptophyta</taxon>
        <taxon>Embryophyta</taxon>
        <taxon>Tracheophyta</taxon>
        <taxon>Spermatophyta</taxon>
        <taxon>Magnoliopsida</taxon>
        <taxon>eudicotyledons</taxon>
        <taxon>Gunneridae</taxon>
        <taxon>Pentapetalae</taxon>
        <taxon>asterids</taxon>
        <taxon>Ericales</taxon>
        <taxon>Actinidiaceae</taxon>
        <taxon>Actinidia</taxon>
    </lineage>
</organism>
<feature type="region of interest" description="Disordered" evidence="5">
    <location>
        <begin position="487"/>
        <end position="506"/>
    </location>
</feature>
<keyword evidence="3" id="KW-0863">Zinc-finger</keyword>
<accession>A0A7J0FZ04</accession>
<keyword evidence="4" id="KW-0862">Zinc</keyword>
<protein>
    <submittedName>
        <fullName evidence="7">Phox (PX) domain-containing protein</fullName>
    </submittedName>
</protein>
<evidence type="ECO:0000256" key="3">
    <source>
        <dbReference type="ARBA" id="ARBA00022771"/>
    </source>
</evidence>
<dbReference type="SMART" id="SM01175">
    <property type="entry name" value="DUF4206"/>
    <property type="match status" value="1"/>
</dbReference>
<evidence type="ECO:0000256" key="1">
    <source>
        <dbReference type="ARBA" id="ARBA00022723"/>
    </source>
</evidence>
<keyword evidence="2" id="KW-0677">Repeat</keyword>
<evidence type="ECO:0000256" key="2">
    <source>
        <dbReference type="ARBA" id="ARBA00022737"/>
    </source>
</evidence>
<dbReference type="EMBL" id="BJWL01000016">
    <property type="protein sequence ID" value="GFZ03906.1"/>
    <property type="molecule type" value="Genomic_DNA"/>
</dbReference>
<name>A0A7J0FZ04_9ERIC</name>
<keyword evidence="1" id="KW-0479">Metal-binding</keyword>
<sequence length="986" mass="108933">MNGEGTGEAPFKFSSPDPIDELVLPWETQKSNCGDESPVGSQYSSCGDSEFERYCSANSVMGTPNVGSLENISLGGGFARKFGERKLSSSGGSGCLSDHRIDSCEGKNISEVRNDVEGQVLVGINDDIECSLQHDSNHAYTGDAGESELPAVVGLNTILGEELFFEDDGGSVVRWRDRNEDAVLQSSAGTLSAQQIPSLTCVHILLSNTMRGMVEGCFDEDNASSRFEHSEGEDSMFGYDIEDEQKIDLVHQRNMQYHQNAQVEKENSLFMCSSVAFGSDDWDDFEQETRESDIPSVMLGERQPNIETERILPSTFSQTETRPPAISPDQDDFCETGQGKDAEDIRIANNQAGDLNESVDYLKKLFCRVSECQESEKSTLLLDPLPDVAASQLCSASTKTPEDQRVGFLREPLSSLPMDENNNINRPLKESPSLGNLFEDYPKSVKTQNLELNELYNDVVHEMEEILLDSTESPGARFTHGDTAHQSYLSLPSRDGGSTASTSGNDDTYLLIQRPLTIDGVEVVGAKQKKGDVSFSERLVGVKEYTVYIIRVWSGKDHWEVDDDGWILPAPWSSVERESRKIFGNVSPDVVAERSVLIQDCLQSIIHSRFPSSFPSALIWFFSPPKVVPSSPASNTFNPQSPFSARGTNTDNVLTLGKTISLVVEIRPYKSIKQIQEAQHNTCAACHKHFDDGKTRMLEFVQTLGWGKPRLCEYTGQLFCSSCHTNEIAVLPARVLHHWDFTPHPVSQLAKSYLDSIHDKPMLCVSAVNPILFSKVPALVLVTGVRKRIGAMLPYVHCPFRMSIYKGLASRRYLLESNDFFALRDLIDLSKGPFAVLPVMVETVSRTILEHITEQCLVCCDVGVPCNARQACDDPSSLIFPFQEGEIERCSSCKSGFHKPCFRKITSCPCGQPLKQDGQKGVSTSVSLKIDDEMSSTVDFLGRKSDSNSTMRFLSGLFTKARQEKLSEPKDGNTTILMGSLPCTSL</sequence>
<dbReference type="InterPro" id="IPR025258">
    <property type="entry name" value="RH_dom"/>
</dbReference>
<dbReference type="PANTHER" id="PTHR12326:SF3">
    <property type="entry name" value="DIFFERENTIALLY EXPRESSED IN FDCP 8 HOMOLOG"/>
    <property type="match status" value="1"/>
</dbReference>
<dbReference type="Pfam" id="PF13901">
    <property type="entry name" value="RH_dom"/>
    <property type="match status" value="1"/>
</dbReference>
<dbReference type="SUPFAM" id="SSF64268">
    <property type="entry name" value="PX domain"/>
    <property type="match status" value="1"/>
</dbReference>
<feature type="domain" description="Rubicon Homology" evidence="6">
    <location>
        <begin position="710"/>
        <end position="914"/>
    </location>
</feature>
<dbReference type="InterPro" id="IPR036871">
    <property type="entry name" value="PX_dom_sf"/>
</dbReference>
<dbReference type="GO" id="GO:0008270">
    <property type="term" value="F:zinc ion binding"/>
    <property type="evidence" value="ECO:0007669"/>
    <property type="project" value="UniProtKB-KW"/>
</dbReference>
<keyword evidence="8" id="KW-1185">Reference proteome</keyword>
<dbReference type="PANTHER" id="PTHR12326">
    <property type="entry name" value="PLECKSTRIN HOMOLOGY DOMAIN CONTAINING PROTEIN"/>
    <property type="match status" value="1"/>
</dbReference>
<dbReference type="Proteomes" id="UP000585474">
    <property type="component" value="Unassembled WGS sequence"/>
</dbReference>
<evidence type="ECO:0000259" key="6">
    <source>
        <dbReference type="SMART" id="SM01175"/>
    </source>
</evidence>
<dbReference type="InterPro" id="IPR051366">
    <property type="entry name" value="DEF8"/>
</dbReference>
<gene>
    <name evidence="7" type="ORF">Acr_16g0005300</name>
</gene>
<reference evidence="7 8" key="1">
    <citation type="submission" date="2019-07" db="EMBL/GenBank/DDBJ databases">
        <title>De Novo Assembly of kiwifruit Actinidia rufa.</title>
        <authorList>
            <person name="Sugita-Konishi S."/>
            <person name="Sato K."/>
            <person name="Mori E."/>
            <person name="Abe Y."/>
            <person name="Kisaki G."/>
            <person name="Hamano K."/>
            <person name="Suezawa K."/>
            <person name="Otani M."/>
            <person name="Fukuda T."/>
            <person name="Manabe T."/>
            <person name="Gomi K."/>
            <person name="Tabuchi M."/>
            <person name="Akimitsu K."/>
            <person name="Kataoka I."/>
        </authorList>
    </citation>
    <scope>NUCLEOTIDE SEQUENCE [LARGE SCALE GENOMIC DNA]</scope>
    <source>
        <strain evidence="8">cv. Fuchu</strain>
    </source>
</reference>
<dbReference type="GO" id="GO:0035091">
    <property type="term" value="F:phosphatidylinositol binding"/>
    <property type="evidence" value="ECO:0007669"/>
    <property type="project" value="InterPro"/>
</dbReference>
<dbReference type="OrthoDB" id="1918044at2759"/>
<evidence type="ECO:0000313" key="8">
    <source>
        <dbReference type="Proteomes" id="UP000585474"/>
    </source>
</evidence>